<feature type="domain" description="Transglycosylase SLT" evidence="4">
    <location>
        <begin position="1531"/>
        <end position="1617"/>
    </location>
</feature>
<feature type="transmembrane region" description="Helical" evidence="3">
    <location>
        <begin position="764"/>
        <end position="786"/>
    </location>
</feature>
<sequence length="1727" mass="178244">MASPSATASVRVEADGDDFGPELERIIDRALDAVVRAAGDMAGDVSQSAQQAGNSIADAAADGASQAASALNGIGDDAARAGNAMGAGVEEGARRASRAAQGAADNIGDLGEAGRRAGSQAGDGIGDGGEQGGNRFRSAISAAAQAAQRALDSVADQSVLPERLANLGRSAAGKLAGALKTGLAGVGISVGAGLAATLGAGLNRLVTIDTARTKLKALGNSAQDVEAIMKNANAAVKGTSYGMGDAATIAASAVAAGIKPGQQLEKYLRMTADAASIAGVELGDMGSIMNQVQTNGVAMTDSIQQLADRGLPVFQWLTDATGKSGEELQKFISDGNVSAKMFQDVISKNLGGAAVEMGQSVAGGFANMKAAMGRFGAALIGPFFSQSGSVLNSITGMFDNMTTGATAAMTRVNDYIMGTLIPGVGSAITQFREFGQSSGMFDRIRDIFSQLLGIGRELFPALGQIAGSLGKASGAIGISSFQILLMILQALLPIISILVGWLANLAGVMERNQGVVTVLVGVYTGWRLAILAAKAAQMGIAVWTGIVTGLQGRSSLAIAGNTTAITANSIAARASMAAQKAWAVVQAVFSASMWRQVGATIAATTAWITQRSVMVAGAVATGIMTAAQWALNSALLANPITWIVVLIIGLIAVIVLIATKTTWFQTAWNACWEGIKTATSWAWDNVLKPIFDAFMAAIQWIGDAAVWLWQNAIQPAFDGIATVVGWWWTGVQIYFNAFKTALSWIGDAATWLWQNVMIPVWNGILAVVRFFWSGVQVIIGWIVGGWNRVAAGARIMWSGLSNVFNTVKNAITGVASWIGDKVGAIWGFFSGLPGKIRSIAGNIFAPIKDAGKSVFNAIARLWNNTLGKISFKVPSWVPGVGGKGFSFPKIPEMRRGGLLPGGSHKDRDDIPLLGAKGEFMVRADAVEKYGLAFMEALNRGELPVGGYATGGEIGAAASTATFSGTSGGDPAEQMVALLQQIVANTAAGGTGGGTVAGSVGGDIGSTAAEGAAAVGEGWQTAADSLTGIATGQIDPTMQGLQQGVLSYGLNTQTQLTTVVNPAWMNAALNLVTQKTTMMDPAMLGIQTMTNATSQNTADKVYGQMNPAWQQMGANVAAVHNGTVNPVLANMRGAVDHTAAAFGFGASNIANQWNRVREATASPVRFAIGAVFNDGIVGMWNSVSDLLGTTKMHPYPIRFATGGSVPGSGNGDTVPALLTPKEFVVPRSMAAAIGGGNLDRGLGMLDSVRRRGPTPGLGAEGLFSAVAGRYAGGGPVKGSPAWNAVKRGMGFAARYNGRPYVWGGSLGPNGGTDCSGYMSSIADVILGGSGMYRKWATGAFPGGGGAQGRSVNAGGQLWQAGLRAGMSIGVSTVHTAGTLGGFAGLPAVNVESGGSHGNVAYGGPAVGADNSQFPSRYHLPIVNEMFISGGGGGGGQDMGSLVGAITGDAWRKIMATATGWKGGGYIGEYPGKLATKMKAVTQAKIDKLLEEMMADPGGAGAERWRPMAMRAMMRVGFNARDKRQVDAMISQIQSESGGNPGIAQQITDVNGSGESAGVGLLQIIPSTFAAFRDPALPNDRRNPFANMVAALRYYKSRYGMDLTQVWGHGHGYDLGGLATKEGLLPKHINVPERVLSPAQTKAFEAWMDAGGFSGDTIVMADDNLSDLSSRIMDEMRRQGFSDAADYTFTPDGRTTSGGRTTVMVNQYIEGGDPRETADEVERRLLSLI</sequence>
<dbReference type="InterPro" id="IPR013491">
    <property type="entry name" value="Tape_meas_N"/>
</dbReference>
<feature type="transmembrane region" description="Helical" evidence="3">
    <location>
        <begin position="637"/>
        <end position="658"/>
    </location>
</feature>
<feature type="compositionally biased region" description="Gly residues" evidence="2">
    <location>
        <begin position="121"/>
        <end position="132"/>
    </location>
</feature>
<dbReference type="InterPro" id="IPR023346">
    <property type="entry name" value="Lysozyme-like_dom_sf"/>
</dbReference>
<dbReference type="SUPFAM" id="SSF53955">
    <property type="entry name" value="Lysozyme-like"/>
    <property type="match status" value="1"/>
</dbReference>
<feature type="domain" description="Tape measure protein N-terminal" evidence="5">
    <location>
        <begin position="207"/>
        <end position="376"/>
    </location>
</feature>
<dbReference type="Pfam" id="PF01464">
    <property type="entry name" value="SLT"/>
    <property type="match status" value="1"/>
</dbReference>
<dbReference type="EMBL" id="MT498058">
    <property type="protein sequence ID" value="QKY79968.1"/>
    <property type="molecule type" value="Genomic_DNA"/>
</dbReference>
<dbReference type="GO" id="GO:0098003">
    <property type="term" value="P:viral tail assembly"/>
    <property type="evidence" value="ECO:0007669"/>
    <property type="project" value="UniProtKB-KW"/>
</dbReference>
<gene>
    <name evidence="6" type="primary">56</name>
    <name evidence="6" type="ORF">SEA_CLAWZ_56</name>
</gene>
<keyword evidence="3" id="KW-1133">Transmembrane helix</keyword>
<accession>A0AAE7F8U6</accession>
<name>A0AAE7F8U6_9CAUD</name>
<evidence type="ECO:0000313" key="7">
    <source>
        <dbReference type="Proteomes" id="UP000821895"/>
    </source>
</evidence>
<dbReference type="NCBIfam" id="TIGR02675">
    <property type="entry name" value="tape_meas_nterm"/>
    <property type="match status" value="1"/>
</dbReference>
<dbReference type="KEGG" id="vg:77951812"/>
<organism evidence="6 7">
    <name type="scientific">Gordonia phage Clawz</name>
    <dbReference type="NCBI Taxonomy" id="2743910"/>
    <lineage>
        <taxon>Viruses</taxon>
        <taxon>Duplodnaviria</taxon>
        <taxon>Heunggongvirae</taxon>
        <taxon>Uroviricota</taxon>
        <taxon>Caudoviricetes</taxon>
        <taxon>Clawzvirus</taxon>
        <taxon>Clawzvirus clawz</taxon>
    </lineage>
</organism>
<evidence type="ECO:0000256" key="2">
    <source>
        <dbReference type="SAM" id="MobiDB-lite"/>
    </source>
</evidence>
<keyword evidence="3" id="KW-0812">Transmembrane</keyword>
<reference evidence="6" key="1">
    <citation type="submission" date="2020-05" db="EMBL/GenBank/DDBJ databases">
        <authorList>
            <person name="Conneilly E.M."/>
            <person name="Corace M.L."/>
            <person name="Daly D."/>
            <person name="Dejene M.A."/>
            <person name="Deng Y."/>
            <person name="Kelly J.M."/>
            <person name="Masiello C.S."/>
            <person name="McDonough D."/>
            <person name="Musser E."/>
            <person name="Pecorale A.L."/>
            <person name="Ray R.F."/>
            <person name="Regan I.M."/>
            <person name="Shedd N.A."/>
            <person name="Tatone J.R."/>
            <person name="Tocci C.W."/>
            <person name="Zarate C.M."/>
            <person name="Whitefleet-Smith J.L."/>
            <person name="Garlena R.A."/>
            <person name="Russell D.A."/>
            <person name="Pope W.H."/>
            <person name="Jacobs-Sera D."/>
            <person name="Hatfull G.F."/>
        </authorList>
    </citation>
    <scope>NUCLEOTIDE SEQUENCE</scope>
</reference>
<proteinExistence type="predicted"/>
<feature type="region of interest" description="Disordered" evidence="2">
    <location>
        <begin position="92"/>
        <end position="134"/>
    </location>
</feature>
<feature type="transmembrane region" description="Helical" evidence="3">
    <location>
        <begin position="483"/>
        <end position="503"/>
    </location>
</feature>
<keyword evidence="3" id="KW-0472">Membrane</keyword>
<evidence type="ECO:0000259" key="4">
    <source>
        <dbReference type="Pfam" id="PF01464"/>
    </source>
</evidence>
<dbReference type="Proteomes" id="UP000821895">
    <property type="component" value="Segment"/>
</dbReference>
<evidence type="ECO:0000259" key="5">
    <source>
        <dbReference type="Pfam" id="PF20155"/>
    </source>
</evidence>
<protein>
    <submittedName>
        <fullName evidence="6">Tape measure protein</fullName>
    </submittedName>
</protein>
<keyword evidence="7" id="KW-1185">Reference proteome</keyword>
<evidence type="ECO:0000313" key="6">
    <source>
        <dbReference type="EMBL" id="QKY79968.1"/>
    </source>
</evidence>
<feature type="transmembrane region" description="Helical" evidence="3">
    <location>
        <begin position="613"/>
        <end position="631"/>
    </location>
</feature>
<evidence type="ECO:0000256" key="3">
    <source>
        <dbReference type="SAM" id="Phobius"/>
    </source>
</evidence>
<keyword evidence="1" id="KW-1245">Viral tail assembly</keyword>
<dbReference type="GeneID" id="77951812"/>
<dbReference type="RefSeq" id="YP_010675485.1">
    <property type="nucleotide sequence ID" value="NC_071004.1"/>
</dbReference>
<dbReference type="InterPro" id="IPR008258">
    <property type="entry name" value="Transglycosylase_SLT_dom_1"/>
</dbReference>
<dbReference type="Pfam" id="PF20155">
    <property type="entry name" value="TMP_3"/>
    <property type="match status" value="1"/>
</dbReference>
<evidence type="ECO:0000256" key="1">
    <source>
        <dbReference type="ARBA" id="ARBA00022465"/>
    </source>
</evidence>
<keyword evidence="1" id="KW-1188">Viral release from host cell</keyword>